<dbReference type="AlphaFoldDB" id="A0A6J5UC42"/>
<evidence type="ECO:0000313" key="3">
    <source>
        <dbReference type="Proteomes" id="UP000507222"/>
    </source>
</evidence>
<feature type="region of interest" description="Disordered" evidence="1">
    <location>
        <begin position="58"/>
        <end position="77"/>
    </location>
</feature>
<name>A0A6J5UC42_PRUAR</name>
<evidence type="ECO:0000313" key="2">
    <source>
        <dbReference type="EMBL" id="CAB4274016.1"/>
    </source>
</evidence>
<accession>A0A6J5UC42</accession>
<dbReference type="EMBL" id="CAEKDK010000003">
    <property type="protein sequence ID" value="CAB4274016.1"/>
    <property type="molecule type" value="Genomic_DNA"/>
</dbReference>
<sequence length="77" mass="7997">MAAGLKELQPGLSVKFGGRARSLAAESPGAWRPSLHQLEARVAVGLGVAGIERGCSRASSGRGRWSWSGQNPELVLG</sequence>
<reference evidence="2 3" key="1">
    <citation type="submission" date="2020-05" db="EMBL/GenBank/DDBJ databases">
        <authorList>
            <person name="Campoy J."/>
            <person name="Schneeberger K."/>
            <person name="Spophaly S."/>
        </authorList>
    </citation>
    <scope>NUCLEOTIDE SEQUENCE [LARGE SCALE GENOMIC DNA]</scope>
    <source>
        <strain evidence="2">PruArmRojPasFocal</strain>
    </source>
</reference>
<dbReference type="Proteomes" id="UP000507222">
    <property type="component" value="Unassembled WGS sequence"/>
</dbReference>
<evidence type="ECO:0000256" key="1">
    <source>
        <dbReference type="SAM" id="MobiDB-lite"/>
    </source>
</evidence>
<protein>
    <submittedName>
        <fullName evidence="2">Uncharacterized protein</fullName>
    </submittedName>
</protein>
<proteinExistence type="predicted"/>
<organism evidence="2 3">
    <name type="scientific">Prunus armeniaca</name>
    <name type="common">Apricot</name>
    <name type="synonym">Armeniaca vulgaris</name>
    <dbReference type="NCBI Taxonomy" id="36596"/>
    <lineage>
        <taxon>Eukaryota</taxon>
        <taxon>Viridiplantae</taxon>
        <taxon>Streptophyta</taxon>
        <taxon>Embryophyta</taxon>
        <taxon>Tracheophyta</taxon>
        <taxon>Spermatophyta</taxon>
        <taxon>Magnoliopsida</taxon>
        <taxon>eudicotyledons</taxon>
        <taxon>Gunneridae</taxon>
        <taxon>Pentapetalae</taxon>
        <taxon>rosids</taxon>
        <taxon>fabids</taxon>
        <taxon>Rosales</taxon>
        <taxon>Rosaceae</taxon>
        <taxon>Amygdaloideae</taxon>
        <taxon>Amygdaleae</taxon>
        <taxon>Prunus</taxon>
    </lineage>
</organism>
<gene>
    <name evidence="2" type="ORF">CURHAP_LOCUS22299</name>
</gene>
<feature type="compositionally biased region" description="Low complexity" evidence="1">
    <location>
        <begin position="58"/>
        <end position="69"/>
    </location>
</feature>